<evidence type="ECO:0000256" key="1">
    <source>
        <dbReference type="SAM" id="MobiDB-lite"/>
    </source>
</evidence>
<name>A0A0L9T521_PHAAN</name>
<reference evidence="3" key="1">
    <citation type="journal article" date="2015" name="Proc. Natl. Acad. Sci. U.S.A.">
        <title>Genome sequencing of adzuki bean (Vigna angularis) provides insight into high starch and low fat accumulation and domestication.</title>
        <authorList>
            <person name="Yang K."/>
            <person name="Tian Z."/>
            <person name="Chen C."/>
            <person name="Luo L."/>
            <person name="Zhao B."/>
            <person name="Wang Z."/>
            <person name="Yu L."/>
            <person name="Li Y."/>
            <person name="Sun Y."/>
            <person name="Li W."/>
            <person name="Chen Y."/>
            <person name="Li Y."/>
            <person name="Zhang Y."/>
            <person name="Ai D."/>
            <person name="Zhao J."/>
            <person name="Shang C."/>
            <person name="Ma Y."/>
            <person name="Wu B."/>
            <person name="Wang M."/>
            <person name="Gao L."/>
            <person name="Sun D."/>
            <person name="Zhang P."/>
            <person name="Guo F."/>
            <person name="Wang W."/>
            <person name="Li Y."/>
            <person name="Wang J."/>
            <person name="Varshney R.K."/>
            <person name="Wang J."/>
            <person name="Ling H.Q."/>
            <person name="Wan P."/>
        </authorList>
    </citation>
    <scope>NUCLEOTIDE SEQUENCE</scope>
    <source>
        <strain evidence="3">cv. Jingnong 6</strain>
    </source>
</reference>
<dbReference type="Gramene" id="KOM25678">
    <property type="protein sequence ID" value="KOM25678"/>
    <property type="gene ID" value="LR48_Vigan151s001700"/>
</dbReference>
<dbReference type="EMBL" id="KQ258278">
    <property type="protein sequence ID" value="KOM25678.1"/>
    <property type="molecule type" value="Genomic_DNA"/>
</dbReference>
<dbReference type="AlphaFoldDB" id="A0A0L9T521"/>
<proteinExistence type="predicted"/>
<evidence type="ECO:0000313" key="3">
    <source>
        <dbReference type="Proteomes" id="UP000053144"/>
    </source>
</evidence>
<dbReference type="Proteomes" id="UP000053144">
    <property type="component" value="Unassembled WGS sequence"/>
</dbReference>
<sequence length="98" mass="10328">MESEKTSKSAKGEAKLPLRGSLPLSGTQEVTGGGDRFCTCVSGVLATKSVREVELGAFGVARRPRCCKFCGGGFKGCKGSLQEVRGVNFESQKCTCVF</sequence>
<feature type="region of interest" description="Disordered" evidence="1">
    <location>
        <begin position="1"/>
        <end position="30"/>
    </location>
</feature>
<evidence type="ECO:0000313" key="2">
    <source>
        <dbReference type="EMBL" id="KOM25678.1"/>
    </source>
</evidence>
<gene>
    <name evidence="2" type="ORF">LR48_Vigan151s001700</name>
</gene>
<feature type="compositionally biased region" description="Basic and acidic residues" evidence="1">
    <location>
        <begin position="1"/>
        <end position="16"/>
    </location>
</feature>
<accession>A0A0L9T521</accession>
<protein>
    <submittedName>
        <fullName evidence="2">Uncharacterized protein</fullName>
    </submittedName>
</protein>
<organism evidence="2 3">
    <name type="scientific">Phaseolus angularis</name>
    <name type="common">Azuki bean</name>
    <name type="synonym">Vigna angularis</name>
    <dbReference type="NCBI Taxonomy" id="3914"/>
    <lineage>
        <taxon>Eukaryota</taxon>
        <taxon>Viridiplantae</taxon>
        <taxon>Streptophyta</taxon>
        <taxon>Embryophyta</taxon>
        <taxon>Tracheophyta</taxon>
        <taxon>Spermatophyta</taxon>
        <taxon>Magnoliopsida</taxon>
        <taxon>eudicotyledons</taxon>
        <taxon>Gunneridae</taxon>
        <taxon>Pentapetalae</taxon>
        <taxon>rosids</taxon>
        <taxon>fabids</taxon>
        <taxon>Fabales</taxon>
        <taxon>Fabaceae</taxon>
        <taxon>Papilionoideae</taxon>
        <taxon>50 kb inversion clade</taxon>
        <taxon>NPAAA clade</taxon>
        <taxon>indigoferoid/millettioid clade</taxon>
        <taxon>Phaseoleae</taxon>
        <taxon>Vigna</taxon>
    </lineage>
</organism>